<dbReference type="RefSeq" id="WP_120646615.1">
    <property type="nucleotide sequence ID" value="NZ_RAWB01000401.1"/>
</dbReference>
<name>A0A3A8P548_9BACT</name>
<keyword evidence="1" id="KW-0175">Coiled coil</keyword>
<proteinExistence type="predicted"/>
<evidence type="ECO:0000313" key="4">
    <source>
        <dbReference type="Proteomes" id="UP000272888"/>
    </source>
</evidence>
<feature type="compositionally biased region" description="Pro residues" evidence="2">
    <location>
        <begin position="207"/>
        <end position="220"/>
    </location>
</feature>
<dbReference type="Proteomes" id="UP000272888">
    <property type="component" value="Unassembled WGS sequence"/>
</dbReference>
<comment type="caution">
    <text evidence="3">The sequence shown here is derived from an EMBL/GenBank/DDBJ whole genome shotgun (WGS) entry which is preliminary data.</text>
</comment>
<sequence length="242" mass="26014">MSGAPPVEAEEARERRHLSWVVALARWGKAWAERVLAEHAAALAKAEEELGGAQVRSLPLREPVVMPPPVPAWPPRPDLSSDVTRMPPVLSAVPPLPPHLMDEGAPTPRPNTLRCVSLEEGEAELPVHVALGPLLDFDPDDLLPSEPQPAPLLQAAAIPCDDVAEAPALGDAQVAPRSLHVVPPLPGQSARDLLALLKESEGTPTRPSVPWPESTPPTPPESAEAEEMLRECERLEWETQGE</sequence>
<gene>
    <name evidence="3" type="ORF">D7V93_29810</name>
</gene>
<dbReference type="AlphaFoldDB" id="A0A3A8P548"/>
<evidence type="ECO:0000313" key="3">
    <source>
        <dbReference type="EMBL" id="RKH50989.1"/>
    </source>
</evidence>
<reference evidence="4" key="1">
    <citation type="submission" date="2018-09" db="EMBL/GenBank/DDBJ databases">
        <authorList>
            <person name="Livingstone P.G."/>
            <person name="Whitworth D.E."/>
        </authorList>
    </citation>
    <scope>NUCLEOTIDE SEQUENCE [LARGE SCALE GENOMIC DNA]</scope>
    <source>
        <strain evidence="4">CA051B</strain>
    </source>
</reference>
<organism evidence="3 4">
    <name type="scientific">Corallococcus llansteffanensis</name>
    <dbReference type="NCBI Taxonomy" id="2316731"/>
    <lineage>
        <taxon>Bacteria</taxon>
        <taxon>Pseudomonadati</taxon>
        <taxon>Myxococcota</taxon>
        <taxon>Myxococcia</taxon>
        <taxon>Myxococcales</taxon>
        <taxon>Cystobacterineae</taxon>
        <taxon>Myxococcaceae</taxon>
        <taxon>Corallococcus</taxon>
    </lineage>
</organism>
<accession>A0A3A8P548</accession>
<protein>
    <submittedName>
        <fullName evidence="3">Uncharacterized protein</fullName>
    </submittedName>
</protein>
<evidence type="ECO:0000256" key="2">
    <source>
        <dbReference type="SAM" id="MobiDB-lite"/>
    </source>
</evidence>
<dbReference type="EMBL" id="RAWB01000401">
    <property type="protein sequence ID" value="RKH50989.1"/>
    <property type="molecule type" value="Genomic_DNA"/>
</dbReference>
<feature type="region of interest" description="Disordered" evidence="2">
    <location>
        <begin position="197"/>
        <end position="229"/>
    </location>
</feature>
<feature type="coiled-coil region" evidence="1">
    <location>
        <begin position="29"/>
        <end position="56"/>
    </location>
</feature>
<keyword evidence="4" id="KW-1185">Reference proteome</keyword>
<evidence type="ECO:0000256" key="1">
    <source>
        <dbReference type="SAM" id="Coils"/>
    </source>
</evidence>